<comment type="caution">
    <text evidence="1">The sequence shown here is derived from an EMBL/GenBank/DDBJ whole genome shotgun (WGS) entry which is preliminary data.</text>
</comment>
<sequence length="208" mass="23192">MLVIVTDVDISEDRMAEHEKKVNIIMKAVEERDYDIASLKNHIESRDAGIKSRTVEELATKAHDMKLSIANRGNNDLLVPKIRKDKKEVKRTQKVLKSVIKEAMVINTTSLNMTEDSASPLSFAEAATKPEELLSLSINDLLSLPPLFVLGYVWGQKLNLILVDNGSRSTMNQLDISYEELSSSKLVIQGFNQGAQQAIDTVNLEIVI</sequence>
<dbReference type="EMBL" id="SSTE01015270">
    <property type="protein sequence ID" value="KAA0043427.1"/>
    <property type="molecule type" value="Genomic_DNA"/>
</dbReference>
<proteinExistence type="predicted"/>
<evidence type="ECO:0000313" key="1">
    <source>
        <dbReference type="EMBL" id="KAA0043427.1"/>
    </source>
</evidence>
<organism evidence="1 2">
    <name type="scientific">Cucumis melo var. makuwa</name>
    <name type="common">Oriental melon</name>
    <dbReference type="NCBI Taxonomy" id="1194695"/>
    <lineage>
        <taxon>Eukaryota</taxon>
        <taxon>Viridiplantae</taxon>
        <taxon>Streptophyta</taxon>
        <taxon>Embryophyta</taxon>
        <taxon>Tracheophyta</taxon>
        <taxon>Spermatophyta</taxon>
        <taxon>Magnoliopsida</taxon>
        <taxon>eudicotyledons</taxon>
        <taxon>Gunneridae</taxon>
        <taxon>Pentapetalae</taxon>
        <taxon>rosids</taxon>
        <taxon>fabids</taxon>
        <taxon>Cucurbitales</taxon>
        <taxon>Cucurbitaceae</taxon>
        <taxon>Benincaseae</taxon>
        <taxon>Cucumis</taxon>
    </lineage>
</organism>
<dbReference type="OrthoDB" id="2919534at2759"/>
<dbReference type="Proteomes" id="UP000321393">
    <property type="component" value="Unassembled WGS sequence"/>
</dbReference>
<name>A0A5A7TNS2_CUCMM</name>
<dbReference type="AlphaFoldDB" id="A0A5A7TNS2"/>
<reference evidence="1 2" key="1">
    <citation type="submission" date="2019-08" db="EMBL/GenBank/DDBJ databases">
        <title>Draft genome sequences of two oriental melons (Cucumis melo L. var makuwa).</title>
        <authorList>
            <person name="Kwon S.-Y."/>
        </authorList>
    </citation>
    <scope>NUCLEOTIDE SEQUENCE [LARGE SCALE GENOMIC DNA]</scope>
    <source>
        <strain evidence="2">cv. SW 3</strain>
        <tissue evidence="1">Leaf</tissue>
    </source>
</reference>
<evidence type="ECO:0000313" key="2">
    <source>
        <dbReference type="Proteomes" id="UP000321393"/>
    </source>
</evidence>
<accession>A0A5A7TNS2</accession>
<protein>
    <submittedName>
        <fullName evidence="1">Ty3-gypsy retrotransposon protein</fullName>
    </submittedName>
</protein>
<gene>
    <name evidence="1" type="ORF">E6C27_scaffold1639G00360</name>
</gene>